<feature type="region of interest" description="Disordered" evidence="2">
    <location>
        <begin position="241"/>
        <end position="275"/>
    </location>
</feature>
<dbReference type="InterPro" id="IPR056565">
    <property type="entry name" value="Fn3_ATF7IP"/>
</dbReference>
<dbReference type="EMBL" id="JAUZQC010000017">
    <property type="protein sequence ID" value="KAK5856536.1"/>
    <property type="molecule type" value="Genomic_DNA"/>
</dbReference>
<reference evidence="4 5" key="2">
    <citation type="journal article" date="2023" name="Mol. Biol. Evol.">
        <title>Genomics of Secondarily Temperate Adaptation in the Only Non-Antarctic Icefish.</title>
        <authorList>
            <person name="Rivera-Colon A.G."/>
            <person name="Rayamajhi N."/>
            <person name="Minhas B.F."/>
            <person name="Madrigal G."/>
            <person name="Bilyk K.T."/>
            <person name="Yoon V."/>
            <person name="Hune M."/>
            <person name="Gregory S."/>
            <person name="Cheng C.H.C."/>
            <person name="Catchen J.M."/>
        </authorList>
    </citation>
    <scope>NUCLEOTIDE SEQUENCE [LARGE SCALE GENOMIC DNA]</scope>
    <source>
        <strain evidence="4">JMC-PN-2008</strain>
    </source>
</reference>
<dbReference type="PANTHER" id="PTHR23210:SF26">
    <property type="entry name" value="ACTIVATING TRANSCRIPTION FACTOR 7-INTERACTING PROTEIN 1"/>
    <property type="match status" value="1"/>
</dbReference>
<proteinExistence type="predicted"/>
<feature type="region of interest" description="Disordered" evidence="2">
    <location>
        <begin position="204"/>
        <end position="223"/>
    </location>
</feature>
<accession>A0AAN7X9K3</accession>
<keyword evidence="1" id="KW-0175">Coiled coil</keyword>
<feature type="compositionally biased region" description="Polar residues" evidence="2">
    <location>
        <begin position="207"/>
        <end position="218"/>
    </location>
</feature>
<dbReference type="AlphaFoldDB" id="A0AAN7X9K3"/>
<dbReference type="GO" id="GO:0005634">
    <property type="term" value="C:nucleus"/>
    <property type="evidence" value="ECO:0007669"/>
    <property type="project" value="TreeGrafter"/>
</dbReference>
<sequence length="401" mass="44365">MADAHDPTICKRSGSDQKNTWREVKASKGLKSDAEVALTLRDKMKTLFAKSDSSGPADKKMKLSQSEVQRLIEQEVQTALKKKENKLLGLLGTIQELDESLNYKSSIQKLEERINTVTKRAEAAIAFMTQKESPGPSLNDVNLKRADTVGKKMEIPTVDKKGIESMEANEELLNMMKSTKRALTKMQEDNESLKVAIADLREELPFPSTNGSPASEGTQILIKKEPDHVVEKIKVEETKQCEEPTAKRVKAESLSPDHSSRPKQTDTKQDTLSYPPLPLKPFPPVLSMEVASYNIPGRPKVDLAFIKNPATLSVLWDVEDKGQPAPPMDRYCLFITTENVKGSGVFPSWTALGEVAAIPLPMCVMLSKYKPGHKVCVAVIGKDKFGRYGPYSKVVSKAIPE</sequence>
<gene>
    <name evidence="4" type="ORF">PBY51_008124</name>
</gene>
<dbReference type="GO" id="GO:0003712">
    <property type="term" value="F:transcription coregulator activity"/>
    <property type="evidence" value="ECO:0007669"/>
    <property type="project" value="TreeGrafter"/>
</dbReference>
<dbReference type="PANTHER" id="PTHR23210">
    <property type="entry name" value="ACTIVATING TRANSCRIPTION FACTOR 7 INTERACTING PROTEIN"/>
    <property type="match status" value="1"/>
</dbReference>
<evidence type="ECO:0000256" key="2">
    <source>
        <dbReference type="SAM" id="MobiDB-lite"/>
    </source>
</evidence>
<comment type="caution">
    <text evidence="4">The sequence shown here is derived from an EMBL/GenBank/DDBJ whole genome shotgun (WGS) entry which is preliminary data.</text>
</comment>
<name>A0AAN7X9K3_ELEMC</name>
<dbReference type="GO" id="GO:0005667">
    <property type="term" value="C:transcription regulator complex"/>
    <property type="evidence" value="ECO:0007669"/>
    <property type="project" value="TreeGrafter"/>
</dbReference>
<evidence type="ECO:0000313" key="5">
    <source>
        <dbReference type="Proteomes" id="UP001346869"/>
    </source>
</evidence>
<feature type="domain" description="Activating transcription factor 7-interacting protein Fn3" evidence="3">
    <location>
        <begin position="294"/>
        <end position="396"/>
    </location>
</feature>
<feature type="compositionally biased region" description="Basic and acidic residues" evidence="2">
    <location>
        <begin position="258"/>
        <end position="269"/>
    </location>
</feature>
<feature type="coiled-coil region" evidence="1">
    <location>
        <begin position="169"/>
        <end position="203"/>
    </location>
</feature>
<evidence type="ECO:0000259" key="3">
    <source>
        <dbReference type="Pfam" id="PF16794"/>
    </source>
</evidence>
<evidence type="ECO:0000256" key="1">
    <source>
        <dbReference type="SAM" id="Coils"/>
    </source>
</evidence>
<evidence type="ECO:0000313" key="4">
    <source>
        <dbReference type="EMBL" id="KAK5856536.1"/>
    </source>
</evidence>
<reference evidence="4 5" key="1">
    <citation type="journal article" date="2023" name="Genes (Basel)">
        <title>Chromosome-Level Genome Assembly and Circadian Gene Repertoire of the Patagonia Blennie Eleginops maclovinus-The Closest Ancestral Proxy of Antarctic Cryonotothenioids.</title>
        <authorList>
            <person name="Cheng C.C."/>
            <person name="Rivera-Colon A.G."/>
            <person name="Minhas B.F."/>
            <person name="Wilson L."/>
            <person name="Rayamajhi N."/>
            <person name="Vargas-Chacoff L."/>
            <person name="Catchen J.M."/>
        </authorList>
    </citation>
    <scope>NUCLEOTIDE SEQUENCE [LARGE SCALE GENOMIC DNA]</scope>
    <source>
        <strain evidence="4">JMC-PN-2008</strain>
    </source>
</reference>
<dbReference type="GO" id="GO:0006355">
    <property type="term" value="P:regulation of DNA-templated transcription"/>
    <property type="evidence" value="ECO:0007669"/>
    <property type="project" value="TreeGrafter"/>
</dbReference>
<dbReference type="Pfam" id="PF16794">
    <property type="entry name" value="fn3_4"/>
    <property type="match status" value="1"/>
</dbReference>
<organism evidence="4 5">
    <name type="scientific">Eleginops maclovinus</name>
    <name type="common">Patagonian blennie</name>
    <name type="synonym">Eleginus maclovinus</name>
    <dbReference type="NCBI Taxonomy" id="56733"/>
    <lineage>
        <taxon>Eukaryota</taxon>
        <taxon>Metazoa</taxon>
        <taxon>Chordata</taxon>
        <taxon>Craniata</taxon>
        <taxon>Vertebrata</taxon>
        <taxon>Euteleostomi</taxon>
        <taxon>Actinopterygii</taxon>
        <taxon>Neopterygii</taxon>
        <taxon>Teleostei</taxon>
        <taxon>Neoteleostei</taxon>
        <taxon>Acanthomorphata</taxon>
        <taxon>Eupercaria</taxon>
        <taxon>Perciformes</taxon>
        <taxon>Notothenioidei</taxon>
        <taxon>Eleginopidae</taxon>
        <taxon>Eleginops</taxon>
    </lineage>
</organism>
<keyword evidence="5" id="KW-1185">Reference proteome</keyword>
<dbReference type="Proteomes" id="UP001346869">
    <property type="component" value="Unassembled WGS sequence"/>
</dbReference>
<feature type="region of interest" description="Disordered" evidence="2">
    <location>
        <begin position="1"/>
        <end position="30"/>
    </location>
</feature>
<feature type="compositionally biased region" description="Basic and acidic residues" evidence="2">
    <location>
        <begin position="241"/>
        <end position="251"/>
    </location>
</feature>
<dbReference type="InterPro" id="IPR026085">
    <property type="entry name" value="ATF7-int"/>
</dbReference>
<protein>
    <recommendedName>
        <fullName evidence="3">Activating transcription factor 7-interacting protein Fn3 domain-containing protein</fullName>
    </recommendedName>
</protein>